<evidence type="ECO:0000256" key="2">
    <source>
        <dbReference type="ARBA" id="ARBA00022448"/>
    </source>
</evidence>
<dbReference type="SMART" id="SM00382">
    <property type="entry name" value="AAA"/>
    <property type="match status" value="1"/>
</dbReference>
<reference evidence="7" key="1">
    <citation type="journal article" date="2019" name="Int. J. Syst. Evol. Microbiol.">
        <title>The Global Catalogue of Microorganisms (GCM) 10K type strain sequencing project: providing services to taxonomists for standard genome sequencing and annotation.</title>
        <authorList>
            <consortium name="The Broad Institute Genomics Platform"/>
            <consortium name="The Broad Institute Genome Sequencing Center for Infectious Disease"/>
            <person name="Wu L."/>
            <person name="Ma J."/>
        </authorList>
    </citation>
    <scope>NUCLEOTIDE SEQUENCE [LARGE SCALE GENOMIC DNA]</scope>
    <source>
        <strain evidence="7">CCUG 56029</strain>
    </source>
</reference>
<feature type="domain" description="ABC transporter" evidence="5">
    <location>
        <begin position="13"/>
        <end position="241"/>
    </location>
</feature>
<keyword evidence="7" id="KW-1185">Reference proteome</keyword>
<evidence type="ECO:0000256" key="3">
    <source>
        <dbReference type="ARBA" id="ARBA00022741"/>
    </source>
</evidence>
<dbReference type="GO" id="GO:0005524">
    <property type="term" value="F:ATP binding"/>
    <property type="evidence" value="ECO:0007669"/>
    <property type="project" value="UniProtKB-KW"/>
</dbReference>
<name>A0ABW4R4T2_9RHOB</name>
<evidence type="ECO:0000256" key="1">
    <source>
        <dbReference type="ARBA" id="ARBA00005417"/>
    </source>
</evidence>
<evidence type="ECO:0000313" key="7">
    <source>
        <dbReference type="Proteomes" id="UP001597213"/>
    </source>
</evidence>
<evidence type="ECO:0000256" key="4">
    <source>
        <dbReference type="ARBA" id="ARBA00022840"/>
    </source>
</evidence>
<keyword evidence="4 6" id="KW-0067">ATP-binding</keyword>
<accession>A0ABW4R4T2</accession>
<proteinExistence type="inferred from homology"/>
<dbReference type="InterPro" id="IPR003593">
    <property type="entry name" value="AAA+_ATPase"/>
</dbReference>
<dbReference type="Proteomes" id="UP001597213">
    <property type="component" value="Unassembled WGS sequence"/>
</dbReference>
<dbReference type="EMBL" id="JBHUEN010000016">
    <property type="protein sequence ID" value="MFD1881244.1"/>
    <property type="molecule type" value="Genomic_DNA"/>
</dbReference>
<dbReference type="PANTHER" id="PTHR42788">
    <property type="entry name" value="TAURINE IMPORT ATP-BINDING PROTEIN-RELATED"/>
    <property type="match status" value="1"/>
</dbReference>
<sequence>MPPDPFPGDPPEIRAAGVSKSFPGGVVALAPLDLTIAAGRTTALVGPSGCGKSTLLRLIAGLEVPSAGRITIGGVDPAVMRRDGAIAVAFQDPALLPWRTVRGNIALACKLARRPIDPARIERLIALVGLDGFGDTRPAALSGGMRQRAAIVRAMITEPRVLLLDEPFGAVDELTRRQLALDLPQLWQPRGTTTLLVTHSVDEAVLLADRVLVLSPRPARIVADIPVALPWPRPAETTTAPRFHAIADRVSAALAQGMARVAR</sequence>
<dbReference type="InterPro" id="IPR027417">
    <property type="entry name" value="P-loop_NTPase"/>
</dbReference>
<comment type="caution">
    <text evidence="6">The sequence shown here is derived from an EMBL/GenBank/DDBJ whole genome shotgun (WGS) entry which is preliminary data.</text>
</comment>
<dbReference type="SUPFAM" id="SSF52540">
    <property type="entry name" value="P-loop containing nucleoside triphosphate hydrolases"/>
    <property type="match status" value="1"/>
</dbReference>
<dbReference type="Pfam" id="PF00005">
    <property type="entry name" value="ABC_tran"/>
    <property type="match status" value="1"/>
</dbReference>
<dbReference type="PROSITE" id="PS50893">
    <property type="entry name" value="ABC_TRANSPORTER_2"/>
    <property type="match status" value="1"/>
</dbReference>
<organism evidence="6 7">
    <name type="scientific">Paracoccus pacificus</name>
    <dbReference type="NCBI Taxonomy" id="1463598"/>
    <lineage>
        <taxon>Bacteria</taxon>
        <taxon>Pseudomonadati</taxon>
        <taxon>Pseudomonadota</taxon>
        <taxon>Alphaproteobacteria</taxon>
        <taxon>Rhodobacterales</taxon>
        <taxon>Paracoccaceae</taxon>
        <taxon>Paracoccus</taxon>
    </lineage>
</organism>
<evidence type="ECO:0000259" key="5">
    <source>
        <dbReference type="PROSITE" id="PS50893"/>
    </source>
</evidence>
<comment type="similarity">
    <text evidence="1">Belongs to the ABC transporter superfamily.</text>
</comment>
<gene>
    <name evidence="6" type="ORF">ACFSCT_05880</name>
</gene>
<dbReference type="InterPro" id="IPR017871">
    <property type="entry name" value="ABC_transporter-like_CS"/>
</dbReference>
<evidence type="ECO:0000313" key="6">
    <source>
        <dbReference type="EMBL" id="MFD1881244.1"/>
    </source>
</evidence>
<dbReference type="Gene3D" id="3.40.50.300">
    <property type="entry name" value="P-loop containing nucleotide triphosphate hydrolases"/>
    <property type="match status" value="1"/>
</dbReference>
<dbReference type="InterPro" id="IPR050166">
    <property type="entry name" value="ABC_transporter_ATP-bind"/>
</dbReference>
<keyword evidence="3" id="KW-0547">Nucleotide-binding</keyword>
<dbReference type="InterPro" id="IPR003439">
    <property type="entry name" value="ABC_transporter-like_ATP-bd"/>
</dbReference>
<protein>
    <submittedName>
        <fullName evidence="6">ABC transporter ATP-binding protein</fullName>
    </submittedName>
</protein>
<dbReference type="PANTHER" id="PTHR42788:SF19">
    <property type="entry name" value="ALIPHATIC SULFONATES IMPORT ATP-BINDING PROTEIN SSUB 2"/>
    <property type="match status" value="1"/>
</dbReference>
<dbReference type="CDD" id="cd03293">
    <property type="entry name" value="ABC_NrtD_SsuB_transporters"/>
    <property type="match status" value="1"/>
</dbReference>
<dbReference type="PROSITE" id="PS00211">
    <property type="entry name" value="ABC_TRANSPORTER_1"/>
    <property type="match status" value="1"/>
</dbReference>
<keyword evidence="2" id="KW-0813">Transport</keyword>